<dbReference type="EMBL" id="JAGFBF010000001">
    <property type="protein sequence ID" value="MBO2989102.1"/>
    <property type="molecule type" value="Genomic_DNA"/>
</dbReference>
<evidence type="ECO:0000313" key="1">
    <source>
        <dbReference type="EMBL" id="MBO2989102.1"/>
    </source>
</evidence>
<comment type="caution">
    <text evidence="1">The sequence shown here is derived from an EMBL/GenBank/DDBJ whole genome shotgun (WGS) entry which is preliminary data.</text>
</comment>
<organism evidence="1 2">
    <name type="scientific">Leucobacter tardus</name>
    <dbReference type="NCBI Taxonomy" id="501483"/>
    <lineage>
        <taxon>Bacteria</taxon>
        <taxon>Bacillati</taxon>
        <taxon>Actinomycetota</taxon>
        <taxon>Actinomycetes</taxon>
        <taxon>Micrococcales</taxon>
        <taxon>Microbacteriaceae</taxon>
        <taxon>Leucobacter</taxon>
    </lineage>
</organism>
<dbReference type="Proteomes" id="UP000668403">
    <property type="component" value="Unassembled WGS sequence"/>
</dbReference>
<proteinExistence type="predicted"/>
<dbReference type="InterPro" id="IPR036249">
    <property type="entry name" value="Thioredoxin-like_sf"/>
</dbReference>
<gene>
    <name evidence="1" type="ORF">J4H85_03695</name>
</gene>
<dbReference type="InterPro" id="IPR008554">
    <property type="entry name" value="Glutaredoxin-like"/>
</dbReference>
<dbReference type="Pfam" id="PF05768">
    <property type="entry name" value="Glrx-like"/>
    <property type="match status" value="1"/>
</dbReference>
<evidence type="ECO:0000313" key="2">
    <source>
        <dbReference type="Proteomes" id="UP000668403"/>
    </source>
</evidence>
<protein>
    <submittedName>
        <fullName evidence="1">Glutaredoxin family protein</fullName>
    </submittedName>
</protein>
<dbReference type="AlphaFoldDB" id="A0A939QBD6"/>
<dbReference type="Gene3D" id="3.40.30.10">
    <property type="entry name" value="Glutaredoxin"/>
    <property type="match status" value="1"/>
</dbReference>
<dbReference type="RefSeq" id="WP_208236943.1">
    <property type="nucleotide sequence ID" value="NZ_BAAAQU010000001.1"/>
</dbReference>
<sequence>MTVHVTLIGKPDCHLCDDARAAVSRVVAHVGRADRSGGPIEVEVRELNILEDASLARRYSEKIPVVRVGEKQHAIWTVDETKLAAAIEKAASRRGLLRRTP</sequence>
<name>A0A939QBD6_9MICO</name>
<dbReference type="SUPFAM" id="SSF52833">
    <property type="entry name" value="Thioredoxin-like"/>
    <property type="match status" value="1"/>
</dbReference>
<keyword evidence="2" id="KW-1185">Reference proteome</keyword>
<reference evidence="1" key="1">
    <citation type="submission" date="2021-03" db="EMBL/GenBank/DDBJ databases">
        <title>Leucobacter chromiisoli sp. nov., isolated from chromium-containing soil of chemical plant.</title>
        <authorList>
            <person name="Xu Z."/>
        </authorList>
    </citation>
    <scope>NUCLEOTIDE SEQUENCE</scope>
    <source>
        <strain evidence="1">K 70/01</strain>
    </source>
</reference>
<accession>A0A939QBD6</accession>